<dbReference type="InterPro" id="IPR007493">
    <property type="entry name" value="DUF538"/>
</dbReference>
<dbReference type="PANTHER" id="PTHR31676:SF178">
    <property type="entry name" value="DUF538 DOMAIN-CONTAINING PROTEIN"/>
    <property type="match status" value="1"/>
</dbReference>
<evidence type="ECO:0000313" key="2">
    <source>
        <dbReference type="Proteomes" id="UP000288805"/>
    </source>
</evidence>
<reference evidence="1 2" key="1">
    <citation type="journal article" date="2018" name="PLoS Genet.">
        <title>Population sequencing reveals clonal diversity and ancestral inbreeding in the grapevine cultivar Chardonnay.</title>
        <authorList>
            <person name="Roach M.J."/>
            <person name="Johnson D.L."/>
            <person name="Bohlmann J."/>
            <person name="van Vuuren H.J."/>
            <person name="Jones S.J."/>
            <person name="Pretorius I.S."/>
            <person name="Schmidt S.A."/>
            <person name="Borneman A.R."/>
        </authorList>
    </citation>
    <scope>NUCLEOTIDE SEQUENCE [LARGE SCALE GENOMIC DNA]</scope>
    <source>
        <strain evidence="2">cv. Chardonnay</strain>
        <tissue evidence="1">Leaf</tissue>
    </source>
</reference>
<name>A0A438CRH9_VITVI</name>
<organism evidence="1 2">
    <name type="scientific">Vitis vinifera</name>
    <name type="common">Grape</name>
    <dbReference type="NCBI Taxonomy" id="29760"/>
    <lineage>
        <taxon>Eukaryota</taxon>
        <taxon>Viridiplantae</taxon>
        <taxon>Streptophyta</taxon>
        <taxon>Embryophyta</taxon>
        <taxon>Tracheophyta</taxon>
        <taxon>Spermatophyta</taxon>
        <taxon>Magnoliopsida</taxon>
        <taxon>eudicotyledons</taxon>
        <taxon>Gunneridae</taxon>
        <taxon>Pentapetalae</taxon>
        <taxon>rosids</taxon>
        <taxon>Vitales</taxon>
        <taxon>Vitaceae</taxon>
        <taxon>Viteae</taxon>
        <taxon>Vitis</taxon>
    </lineage>
</organism>
<sequence length="262" mass="29428">MAQKEGGIVKKGHEEGMRMAASLLEEFELPLGLLPLGNVLEVGFVRSTGYMWIIQEKKVEHEFKMISKLVSYDTAIDGYIEKKKIKKLKGVKAKELMLWPHGVCEVEHQFKTIDVLVNYDTEIHGYIEKMKVNKLKGVKTKDLIFRPPVIEIKVDETSSEKIHFRSVAGFSKTLPVEAFLTAHTAKKTISYQPEARPQQRGMVSVGNSKTYTDTTAHSVHVDKYKVYMIALDRSPKAKGLRDQAGWVGEGFKGQVGAGPLTH</sequence>
<evidence type="ECO:0000313" key="1">
    <source>
        <dbReference type="EMBL" id="RVW25820.1"/>
    </source>
</evidence>
<accession>A0A438CRH9</accession>
<dbReference type="Proteomes" id="UP000288805">
    <property type="component" value="Unassembled WGS sequence"/>
</dbReference>
<dbReference type="SUPFAM" id="SSF141562">
    <property type="entry name" value="At5g01610-like"/>
    <property type="match status" value="2"/>
</dbReference>
<dbReference type="InterPro" id="IPR036758">
    <property type="entry name" value="At5g01610-like"/>
</dbReference>
<proteinExistence type="predicted"/>
<dbReference type="EMBL" id="QGNW01002059">
    <property type="protein sequence ID" value="RVW25820.1"/>
    <property type="molecule type" value="Genomic_DNA"/>
</dbReference>
<dbReference type="AlphaFoldDB" id="A0A438CRH9"/>
<protein>
    <submittedName>
        <fullName evidence="1">Uncharacterized protein</fullName>
    </submittedName>
</protein>
<dbReference type="Pfam" id="PF04398">
    <property type="entry name" value="DUF538"/>
    <property type="match status" value="2"/>
</dbReference>
<gene>
    <name evidence="1" type="ORF">CK203_104382</name>
</gene>
<comment type="caution">
    <text evidence="1">The sequence shown here is derived from an EMBL/GenBank/DDBJ whole genome shotgun (WGS) entry which is preliminary data.</text>
</comment>
<dbReference type="Gene3D" id="2.30.240.10">
    <property type="entry name" value="At5g01610-like"/>
    <property type="match status" value="2"/>
</dbReference>
<dbReference type="PANTHER" id="PTHR31676">
    <property type="entry name" value="T31J12.3 PROTEIN-RELATED"/>
    <property type="match status" value="1"/>
</dbReference>